<comment type="caution">
    <text evidence="1">The sequence shown here is derived from an EMBL/GenBank/DDBJ whole genome shotgun (WGS) entry which is preliminary data.</text>
</comment>
<evidence type="ECO:0000313" key="5">
    <source>
        <dbReference type="Proteomes" id="UP000663829"/>
    </source>
</evidence>
<dbReference type="EMBL" id="CAJNOQ010006717">
    <property type="protein sequence ID" value="CAF1145164.1"/>
    <property type="molecule type" value="Genomic_DNA"/>
</dbReference>
<dbReference type="EMBL" id="CAJOBC010006717">
    <property type="protein sequence ID" value="CAF3908797.1"/>
    <property type="molecule type" value="Genomic_DNA"/>
</dbReference>
<dbReference type="EMBL" id="CAJOBA010040983">
    <property type="protein sequence ID" value="CAF4104771.1"/>
    <property type="molecule type" value="Genomic_DNA"/>
</dbReference>
<keyword evidence="5" id="KW-1185">Reference proteome</keyword>
<organism evidence="1 5">
    <name type="scientific">Didymodactylos carnosus</name>
    <dbReference type="NCBI Taxonomy" id="1234261"/>
    <lineage>
        <taxon>Eukaryota</taxon>
        <taxon>Metazoa</taxon>
        <taxon>Spiralia</taxon>
        <taxon>Gnathifera</taxon>
        <taxon>Rotifera</taxon>
        <taxon>Eurotatoria</taxon>
        <taxon>Bdelloidea</taxon>
        <taxon>Philodinida</taxon>
        <taxon>Philodinidae</taxon>
        <taxon>Didymodactylos</taxon>
    </lineage>
</organism>
<reference evidence="1" key="1">
    <citation type="submission" date="2021-02" db="EMBL/GenBank/DDBJ databases">
        <authorList>
            <person name="Nowell W R."/>
        </authorList>
    </citation>
    <scope>NUCLEOTIDE SEQUENCE</scope>
</reference>
<protein>
    <submittedName>
        <fullName evidence="1">Uncharacterized protein</fullName>
    </submittedName>
</protein>
<dbReference type="Proteomes" id="UP000677228">
    <property type="component" value="Unassembled WGS sequence"/>
</dbReference>
<sequence length="106" mass="12509">MLLTQISSIKYLLRQGLLLRVHDEQESNLIQLMKLRSQDINGLKDWLNDKKYLSRDIVNELAKEILPKIIRDISQQILNVNGLHSYVLKLLMKQIKDNDVLQWNDI</sequence>
<dbReference type="Proteomes" id="UP000681722">
    <property type="component" value="Unassembled WGS sequence"/>
</dbReference>
<dbReference type="EMBL" id="CAJNOK010019410">
    <property type="protein sequence ID" value="CAF1298984.1"/>
    <property type="molecule type" value="Genomic_DNA"/>
</dbReference>
<dbReference type="OrthoDB" id="10059235at2759"/>
<dbReference type="AlphaFoldDB" id="A0A814SBH5"/>
<gene>
    <name evidence="1" type="ORF">GPM918_LOCUS20891</name>
    <name evidence="2" type="ORF">OVA965_LOCUS28442</name>
    <name evidence="3" type="ORF">SRO942_LOCUS20888</name>
    <name evidence="4" type="ORF">TMI583_LOCUS29193</name>
</gene>
<proteinExistence type="predicted"/>
<name>A0A814SBH5_9BILA</name>
<accession>A0A814SBH5</accession>
<evidence type="ECO:0000313" key="1">
    <source>
        <dbReference type="EMBL" id="CAF1145164.1"/>
    </source>
</evidence>
<dbReference type="Proteomes" id="UP000663829">
    <property type="component" value="Unassembled WGS sequence"/>
</dbReference>
<evidence type="ECO:0000313" key="3">
    <source>
        <dbReference type="EMBL" id="CAF3908797.1"/>
    </source>
</evidence>
<dbReference type="Proteomes" id="UP000682733">
    <property type="component" value="Unassembled WGS sequence"/>
</dbReference>
<evidence type="ECO:0000313" key="2">
    <source>
        <dbReference type="EMBL" id="CAF1298984.1"/>
    </source>
</evidence>
<evidence type="ECO:0000313" key="4">
    <source>
        <dbReference type="EMBL" id="CAF4104771.1"/>
    </source>
</evidence>